<gene>
    <name evidence="3" type="ORF">H6P81_001892</name>
</gene>
<protein>
    <recommendedName>
        <fullName evidence="2">HTH three-helical bundle domain-containing protein</fullName>
    </recommendedName>
</protein>
<keyword evidence="4" id="KW-1185">Reference proteome</keyword>
<dbReference type="InterPro" id="IPR057523">
    <property type="entry name" value="HTH_74"/>
</dbReference>
<feature type="region of interest" description="Disordered" evidence="1">
    <location>
        <begin position="82"/>
        <end position="110"/>
    </location>
</feature>
<organism evidence="3 4">
    <name type="scientific">Aristolochia fimbriata</name>
    <name type="common">White veined hardy Dutchman's pipe vine</name>
    <dbReference type="NCBI Taxonomy" id="158543"/>
    <lineage>
        <taxon>Eukaryota</taxon>
        <taxon>Viridiplantae</taxon>
        <taxon>Streptophyta</taxon>
        <taxon>Embryophyta</taxon>
        <taxon>Tracheophyta</taxon>
        <taxon>Spermatophyta</taxon>
        <taxon>Magnoliopsida</taxon>
        <taxon>Magnoliidae</taxon>
        <taxon>Piperales</taxon>
        <taxon>Aristolochiaceae</taxon>
        <taxon>Aristolochia</taxon>
    </lineage>
</organism>
<dbReference type="PANTHER" id="PTHR34799">
    <property type="entry name" value="OS07G0656300 PROTEIN"/>
    <property type="match status" value="1"/>
</dbReference>
<dbReference type="Proteomes" id="UP000825729">
    <property type="component" value="Unassembled WGS sequence"/>
</dbReference>
<dbReference type="PANTHER" id="PTHR34799:SF2">
    <property type="entry name" value="OS07G0656300 PROTEIN"/>
    <property type="match status" value="1"/>
</dbReference>
<accession>A0AAV7F9R4</accession>
<evidence type="ECO:0000313" key="3">
    <source>
        <dbReference type="EMBL" id="KAG9457384.1"/>
    </source>
</evidence>
<dbReference type="AlphaFoldDB" id="A0AAV7F9R4"/>
<evidence type="ECO:0000259" key="2">
    <source>
        <dbReference type="Pfam" id="PF25370"/>
    </source>
</evidence>
<sequence>MEADPNSSDESTAAEALLSLSSCFSAAKGETSLRFSGFSTSASSSSAATAESPGGAIRRDPLTLLAMAAYYVEKDGKAKKGRRSRTYKISANSGTSSGGEEVSAQSTTSTTASRSLNYRKVIVKSGWTWRRVMFCESRRKITGTSLRRRASAILQLLSSGRSSETRIRRELGDSPDTSKALRLLLQLDEVKRYGSGGRRDPFVYEVTGARSDVESA</sequence>
<dbReference type="Pfam" id="PF25370">
    <property type="entry name" value="HTH_74"/>
    <property type="match status" value="1"/>
</dbReference>
<evidence type="ECO:0000313" key="4">
    <source>
        <dbReference type="Proteomes" id="UP000825729"/>
    </source>
</evidence>
<name>A0AAV7F9R4_ARIFI</name>
<proteinExistence type="predicted"/>
<dbReference type="EMBL" id="JAINDJ010000002">
    <property type="protein sequence ID" value="KAG9457384.1"/>
    <property type="molecule type" value="Genomic_DNA"/>
</dbReference>
<feature type="domain" description="HTH three-helical bundle" evidence="2">
    <location>
        <begin position="145"/>
        <end position="183"/>
    </location>
</feature>
<evidence type="ECO:0000256" key="1">
    <source>
        <dbReference type="SAM" id="MobiDB-lite"/>
    </source>
</evidence>
<reference evidence="3 4" key="1">
    <citation type="submission" date="2021-07" db="EMBL/GenBank/DDBJ databases">
        <title>The Aristolochia fimbriata genome: insights into angiosperm evolution, floral development and chemical biosynthesis.</title>
        <authorList>
            <person name="Jiao Y."/>
        </authorList>
    </citation>
    <scope>NUCLEOTIDE SEQUENCE [LARGE SCALE GENOMIC DNA]</scope>
    <source>
        <strain evidence="3">IBCAS-2021</strain>
        <tissue evidence="3">Leaf</tissue>
    </source>
</reference>
<comment type="caution">
    <text evidence="3">The sequence shown here is derived from an EMBL/GenBank/DDBJ whole genome shotgun (WGS) entry which is preliminary data.</text>
</comment>